<dbReference type="Proteomes" id="UP000479241">
    <property type="component" value="Unassembled WGS sequence"/>
</dbReference>
<name>A0A6L9W785_9ACTN</name>
<dbReference type="AlphaFoldDB" id="A0A6L9W785"/>
<accession>A0A6L9W785</accession>
<dbReference type="RefSeq" id="WP_163208302.1">
    <property type="nucleotide sequence ID" value="NZ_JAAGWG010000057.1"/>
</dbReference>
<comment type="caution">
    <text evidence="1">The sequence shown here is derived from an EMBL/GenBank/DDBJ whole genome shotgun (WGS) entry which is preliminary data.</text>
</comment>
<gene>
    <name evidence="1" type="ORF">GCU60_19575</name>
</gene>
<dbReference type="EMBL" id="JAAGWG010000057">
    <property type="protein sequence ID" value="NEK87943.1"/>
    <property type="molecule type" value="Genomic_DNA"/>
</dbReference>
<reference evidence="1 2" key="1">
    <citation type="submission" date="2019-12" db="EMBL/GenBank/DDBJ databases">
        <title>the WGS of Blastococcus saxobsidens 67B17.</title>
        <authorList>
            <person name="Jiang Z."/>
        </authorList>
    </citation>
    <scope>NUCLEOTIDE SEQUENCE [LARGE SCALE GENOMIC DNA]</scope>
    <source>
        <strain evidence="1 2">67B17</strain>
    </source>
</reference>
<sequence>MLVDLRVQDPMLTFWDAVVTTCVVMTDENDTRPRMDRLSDVLEGIFGSPESVDDIDPDLVEALNYMAENQEELLAYWTKHLRQTTAQDFLQRLFGAAVYVRLKRALQSDLQVLALAMRRLNHALLPYAVAIEDAAKVLTPEQLSALAVENFGAGKALDMLVSLDDWLQQAFQFDLPEELLTVPADEGPLTLKVIEESIDGIRQIVAGKSRRVLAELSDVCVRKMTGARTVLDVSEDGASQAANSLIELIDRLMRMAFTKTEVLAWIRANCADIPNLTYVKDGVELPTKRGEAMCFVHAGRPVEQRTPFTMLTGTAISVIRTQLQQIKHADTGTPEEVLATRTLMSALEGCFTLAFSFGWAGVEAAEVVKLKVQIEQAA</sequence>
<evidence type="ECO:0000313" key="2">
    <source>
        <dbReference type="Proteomes" id="UP000479241"/>
    </source>
</evidence>
<evidence type="ECO:0000313" key="1">
    <source>
        <dbReference type="EMBL" id="NEK87943.1"/>
    </source>
</evidence>
<proteinExistence type="predicted"/>
<protein>
    <submittedName>
        <fullName evidence="1">Uncharacterized protein</fullName>
    </submittedName>
</protein>
<organism evidence="1 2">
    <name type="scientific">Blastococcus saxobsidens</name>
    <dbReference type="NCBI Taxonomy" id="138336"/>
    <lineage>
        <taxon>Bacteria</taxon>
        <taxon>Bacillati</taxon>
        <taxon>Actinomycetota</taxon>
        <taxon>Actinomycetes</taxon>
        <taxon>Geodermatophilales</taxon>
        <taxon>Geodermatophilaceae</taxon>
        <taxon>Blastococcus</taxon>
    </lineage>
</organism>